<accession>A0A085ZAA2</accession>
<dbReference type="RefSeq" id="WP_034676694.1">
    <property type="nucleotide sequence ID" value="NZ_FPAP01000001.1"/>
</dbReference>
<dbReference type="InterPro" id="IPR029058">
    <property type="entry name" value="AB_hydrolase_fold"/>
</dbReference>
<evidence type="ECO:0000313" key="3">
    <source>
        <dbReference type="EMBL" id="KFF01366.1"/>
    </source>
</evidence>
<name>A0A085ZAA2_9FLAO</name>
<evidence type="ECO:0000259" key="2">
    <source>
        <dbReference type="Pfam" id="PF00561"/>
    </source>
</evidence>
<dbReference type="STRING" id="236814.IX39_12390"/>
<sequence length="309" mass="35196">MNENSNDISDQYSDTELIKNLPGFENKYITVNGIKLHYVESGTGKPLICLPGWPQTWYSLQPVAMQLAEEYRVIIIDLRGMGTSEKPESGYDKKTMATDIHQLVLQLGLEKVSLMGHDIGGMVAMSFAFNFPEFTEKLIVLDGSHPSEGMYQMPLIPSPGTFNEKMDGKMPYAWWMGFNQVKGLPEQLLEGRFHLLQDWLFNYVMIDESKMTELERAVYAAAYNDKESIRASNAWYQTFQQDIEDSKHYPQLTMPVLGIGSYISYNYMNYGLPFVATDLQVVGIMDSGHYLFEEKPKEVLDIVLPFLAS</sequence>
<dbReference type="Proteomes" id="UP000028713">
    <property type="component" value="Unassembled WGS sequence"/>
</dbReference>
<dbReference type="GO" id="GO:0016787">
    <property type="term" value="F:hydrolase activity"/>
    <property type="evidence" value="ECO:0007669"/>
    <property type="project" value="UniProtKB-KW"/>
</dbReference>
<dbReference type="Pfam" id="PF00561">
    <property type="entry name" value="Abhydrolase_1"/>
    <property type="match status" value="1"/>
</dbReference>
<dbReference type="AlphaFoldDB" id="A0A085ZAA2"/>
<protein>
    <submittedName>
        <fullName evidence="3">Alpha/beta hydrolase</fullName>
    </submittedName>
</protein>
<evidence type="ECO:0000313" key="4">
    <source>
        <dbReference type="Proteomes" id="UP000028713"/>
    </source>
</evidence>
<feature type="domain" description="AB hydrolase-1" evidence="2">
    <location>
        <begin position="45"/>
        <end position="148"/>
    </location>
</feature>
<keyword evidence="4" id="KW-1185">Reference proteome</keyword>
<evidence type="ECO:0000256" key="1">
    <source>
        <dbReference type="ARBA" id="ARBA00022801"/>
    </source>
</evidence>
<dbReference type="InterPro" id="IPR000639">
    <property type="entry name" value="Epox_hydrolase-like"/>
</dbReference>
<reference evidence="3 4" key="1">
    <citation type="submission" date="2014-07" db="EMBL/GenBank/DDBJ databases">
        <title>Genome of Chryseobacterium formosense LMG 24722.</title>
        <authorList>
            <person name="Pipes S.E."/>
            <person name="Stropko S.J."/>
            <person name="Newman J.D."/>
        </authorList>
    </citation>
    <scope>NUCLEOTIDE SEQUENCE [LARGE SCALE GENOMIC DNA]</scope>
    <source>
        <strain evidence="3 4">LMG 24722</strain>
    </source>
</reference>
<dbReference type="EMBL" id="JPRP01000001">
    <property type="protein sequence ID" value="KFF01366.1"/>
    <property type="molecule type" value="Genomic_DNA"/>
</dbReference>
<proteinExistence type="predicted"/>
<dbReference type="PRINTS" id="PR00412">
    <property type="entry name" value="EPOXHYDRLASE"/>
</dbReference>
<dbReference type="OrthoDB" id="9773293at2"/>
<dbReference type="PANTHER" id="PTHR43329">
    <property type="entry name" value="EPOXIDE HYDROLASE"/>
    <property type="match status" value="1"/>
</dbReference>
<dbReference type="SUPFAM" id="SSF53474">
    <property type="entry name" value="alpha/beta-Hydrolases"/>
    <property type="match status" value="1"/>
</dbReference>
<keyword evidence="1 3" id="KW-0378">Hydrolase</keyword>
<organism evidence="3 4">
    <name type="scientific">Chryseobacterium formosense</name>
    <dbReference type="NCBI Taxonomy" id="236814"/>
    <lineage>
        <taxon>Bacteria</taxon>
        <taxon>Pseudomonadati</taxon>
        <taxon>Bacteroidota</taxon>
        <taxon>Flavobacteriia</taxon>
        <taxon>Flavobacteriales</taxon>
        <taxon>Weeksellaceae</taxon>
        <taxon>Chryseobacterium group</taxon>
        <taxon>Chryseobacterium</taxon>
    </lineage>
</organism>
<dbReference type="eggNOG" id="COG0596">
    <property type="taxonomic scope" value="Bacteria"/>
</dbReference>
<dbReference type="Gene3D" id="3.40.50.1820">
    <property type="entry name" value="alpha/beta hydrolase"/>
    <property type="match status" value="1"/>
</dbReference>
<dbReference type="PRINTS" id="PR00111">
    <property type="entry name" value="ABHYDROLASE"/>
</dbReference>
<dbReference type="InterPro" id="IPR000073">
    <property type="entry name" value="AB_hydrolase_1"/>
</dbReference>
<comment type="caution">
    <text evidence="3">The sequence shown here is derived from an EMBL/GenBank/DDBJ whole genome shotgun (WGS) entry which is preliminary data.</text>
</comment>
<gene>
    <name evidence="3" type="ORF">IX39_12390</name>
</gene>